<feature type="region of interest" description="Disordered" evidence="1">
    <location>
        <begin position="1365"/>
        <end position="1386"/>
    </location>
</feature>
<feature type="region of interest" description="Disordered" evidence="1">
    <location>
        <begin position="934"/>
        <end position="972"/>
    </location>
</feature>
<dbReference type="STRING" id="307972.A0A2G8LDH6"/>
<feature type="region of interest" description="Disordered" evidence="1">
    <location>
        <begin position="991"/>
        <end position="1017"/>
    </location>
</feature>
<dbReference type="Proteomes" id="UP000230750">
    <property type="component" value="Unassembled WGS sequence"/>
</dbReference>
<evidence type="ECO:0000256" key="1">
    <source>
        <dbReference type="SAM" id="MobiDB-lite"/>
    </source>
</evidence>
<reference evidence="2 3" key="1">
    <citation type="journal article" date="2017" name="PLoS Biol.">
        <title>The sea cucumber genome provides insights into morphological evolution and visceral regeneration.</title>
        <authorList>
            <person name="Zhang X."/>
            <person name="Sun L."/>
            <person name="Yuan J."/>
            <person name="Sun Y."/>
            <person name="Gao Y."/>
            <person name="Zhang L."/>
            <person name="Li S."/>
            <person name="Dai H."/>
            <person name="Hamel J.F."/>
            <person name="Liu C."/>
            <person name="Yu Y."/>
            <person name="Liu S."/>
            <person name="Lin W."/>
            <person name="Guo K."/>
            <person name="Jin S."/>
            <person name="Xu P."/>
            <person name="Storey K.B."/>
            <person name="Huan P."/>
            <person name="Zhang T."/>
            <person name="Zhou Y."/>
            <person name="Zhang J."/>
            <person name="Lin C."/>
            <person name="Li X."/>
            <person name="Xing L."/>
            <person name="Huo D."/>
            <person name="Sun M."/>
            <person name="Wang L."/>
            <person name="Mercier A."/>
            <person name="Li F."/>
            <person name="Yang H."/>
            <person name="Xiang J."/>
        </authorList>
    </citation>
    <scope>NUCLEOTIDE SEQUENCE [LARGE SCALE GENOMIC DNA]</scope>
    <source>
        <strain evidence="2">Shaxun</strain>
        <tissue evidence="2">Muscle</tissue>
    </source>
</reference>
<accession>A0A2G8LDH6</accession>
<keyword evidence="3" id="KW-1185">Reference proteome</keyword>
<gene>
    <name evidence="2" type="ORF">BSL78_04759</name>
</gene>
<dbReference type="EMBL" id="MRZV01000116">
    <property type="protein sequence ID" value="PIK58318.1"/>
    <property type="molecule type" value="Genomic_DNA"/>
</dbReference>
<feature type="compositionally biased region" description="Low complexity" evidence="1">
    <location>
        <begin position="134"/>
        <end position="149"/>
    </location>
</feature>
<sequence length="1970" mass="220112">MRSSEDNRGKKWTTNSIYRDMGKYFEETPSEAEELRNSTVLADLFARVADVIESIKKPNVLTENQVNTGSELSSIIRSIASVADIKQLLSSFTDVMDLIEHANDNETIYKFYPTIKKNQQRSSNNPTSSNNGISSNDVTSNNNVTSSNDVKARHGVETSNDVTAINDITWIYNVASSNDVTPNTDVISNHDVISRNDVTASDAETFTSTPPGARDRLKDTSEEDKKMADLINILEYVISMIDTTDLKQIKNLVHFAFDLTQFMSDMNVHPMNMNMLLELDELYHLLETERNVWENVTLTTTTQNLIKTYPYLDIVSNLSLMISNEDTNANSNYLKQLNENQNTKEFADLPVPSYNRSSSEVSESFSPIATTETSGKLNYPAASTSKGYSVSSRMVHEIHPSNMNQTNGSRQLFPNMTTPMNSVKVLGIWRALENLQSAFPNATRYDIREFDGRLAELGKLLANVSKVKYLQNNSNMISFDELYDALLHMESQIEPVGTNATSMTSPTYTSSSPFIEGTSSLSKISFEKVKDLKPATQIPSTEMLSSLNELNHVTKTESSTFAAITISEKPAPQSYTSQASLIGYDVDASPDGPRSSSGEILPNITESRNVMNLADVLRVLESAQSNFTKEMRDNVTEPERNLSELGTILETTTEATQSSIQSDVISIENLLAETSSKMESKTINSTRNLASMASLVHVSESSVDRGTPTTKVPLTDIAGSEGKLSSSEFEFILPWLEAKFQKVENSSIVDIIQNYGKRIDLKIAAMPRERFNDFLMKLLMLENVLEESFTTEHDREALLRSPVSQGEHEDYVTVISPGEQTTTETRLDIQTLTSSPDYSSIKHHVVTKQAETKNEESTALQEFKELLESNGTLLTAVTHRHYPTTQENLKLPHLSNEGDEGTEKVAYQTESRKQEFSDLLTNISRYFQHTGETFTSLPTSSNPYNSQSEPNQSMTSTETGTTYFLSSSGQHLPGDRELFTQGNVVLLEKSKTENVPSSVPTSQPKLMTQQKSHDMHPTTPTSIISDFLTFVTAEEAKETIRVLEIYRDIWDEVRGKGLNEEPIKNSSIIEIIQNYEKAHTEGNEEYITVPTTYLGEQETIEPRLETQKFTPSLLHSSTEATTEKYEPKIAEPTTPGYLFGLLAANGSFFPTTALNDSLKQLSVSKSSQMEPIEPRTKEFSKELTPLSLPFDIGYATTLSPNATMAWTPGTNVNHIIDEIEMIFNDLNTMHPSYEEFETSEEFKKLASDLLAEVRNRVNVLHRFPGRQHINMTLSLEKDMEEILQVLQSYESVTNGERKSTTPVEFHFLQTTLPPLKVNTQSPTQPRLHSLSNLGRYEGREEESREKLMKEFIDLLDNVPRYFQHTGEPFTSLPTSSNPYNSQSEPNQPMTFTETGTTYFLSSSGQHLPGDRELFTQENGVLLAKSNPENVPSSVATSQQKLMTQQKSHDRQPTTPTSIISDFLTSVTAEDAEETVPGLEIIRDDLNEVPLTSLDENTIEISSTLGERTTGGDGTIASATEVTLWTPEIHGSSTGNTRTVIGSANRNINLTTQSSTGNPRTPCKHPEHEGGIFDVIGAAKINGGEDVEGEEPQINEVFVLNVAQIDEKLPTDFLNFVREAMNDEFNQPTTEEHNGTPQLTTYGFSTAVQNSTTDTTTTSMLMLSSEPYSKNVLIDEEEAGLPFRGVIANLNNKTESMHESQIEGQIYDEKDADLLNLIWKLGNITLNFEKNEEMYDKFAQIISKKISLDDEANLLKLFFSELKDTQTKPISSTDNITRSITENNTVATVIQNISTSGTNGINNQGFKEIKSLEASRNSSSQKLIPLQRFLGLLKMNNISSEYMSTISKESQVIAQLLQKSSESGSGQRQYKTFIQSIEKLIPKGISANAETHILDDLFIHDKWEMQAIGNESAKADEDAATKEGKKINFNDQSSSANQRYNWTRNFMRWFYIILITLQPLQQLQDHHGYIT</sequence>
<name>A0A2G8LDH6_STIJA</name>
<feature type="region of interest" description="Disordered" evidence="1">
    <location>
        <begin position="118"/>
        <end position="155"/>
    </location>
</feature>
<feature type="compositionally biased region" description="Polar residues" evidence="1">
    <location>
        <begin position="934"/>
        <end position="970"/>
    </location>
</feature>
<protein>
    <submittedName>
        <fullName evidence="2">Uncharacterized protein</fullName>
    </submittedName>
</protein>
<feature type="region of interest" description="Disordered" evidence="1">
    <location>
        <begin position="1425"/>
        <end position="1455"/>
    </location>
</feature>
<feature type="compositionally biased region" description="Polar residues" evidence="1">
    <location>
        <begin position="1426"/>
        <end position="1445"/>
    </location>
</feature>
<evidence type="ECO:0000313" key="2">
    <source>
        <dbReference type="EMBL" id="PIK58318.1"/>
    </source>
</evidence>
<proteinExistence type="predicted"/>
<feature type="compositionally biased region" description="Polar residues" evidence="1">
    <location>
        <begin position="1371"/>
        <end position="1386"/>
    </location>
</feature>
<evidence type="ECO:0000313" key="3">
    <source>
        <dbReference type="Proteomes" id="UP000230750"/>
    </source>
</evidence>
<feature type="compositionally biased region" description="Polar residues" evidence="1">
    <location>
        <begin position="993"/>
        <end position="1010"/>
    </location>
</feature>
<feature type="compositionally biased region" description="Polar residues" evidence="1">
    <location>
        <begin position="118"/>
        <end position="133"/>
    </location>
</feature>
<comment type="caution">
    <text evidence="2">The sequence shown here is derived from an EMBL/GenBank/DDBJ whole genome shotgun (WGS) entry which is preliminary data.</text>
</comment>
<organism evidence="2 3">
    <name type="scientific">Stichopus japonicus</name>
    <name type="common">Sea cucumber</name>
    <dbReference type="NCBI Taxonomy" id="307972"/>
    <lineage>
        <taxon>Eukaryota</taxon>
        <taxon>Metazoa</taxon>
        <taxon>Echinodermata</taxon>
        <taxon>Eleutherozoa</taxon>
        <taxon>Echinozoa</taxon>
        <taxon>Holothuroidea</taxon>
        <taxon>Aspidochirotacea</taxon>
        <taxon>Aspidochirotida</taxon>
        <taxon>Stichopodidae</taxon>
        <taxon>Apostichopus</taxon>
    </lineage>
</organism>